<organism evidence="1 2">
    <name type="scientific">Oedothorax gibbosus</name>
    <dbReference type="NCBI Taxonomy" id="931172"/>
    <lineage>
        <taxon>Eukaryota</taxon>
        <taxon>Metazoa</taxon>
        <taxon>Ecdysozoa</taxon>
        <taxon>Arthropoda</taxon>
        <taxon>Chelicerata</taxon>
        <taxon>Arachnida</taxon>
        <taxon>Araneae</taxon>
        <taxon>Araneomorphae</taxon>
        <taxon>Entelegynae</taxon>
        <taxon>Araneoidea</taxon>
        <taxon>Linyphiidae</taxon>
        <taxon>Erigoninae</taxon>
        <taxon>Oedothorax</taxon>
    </lineage>
</organism>
<dbReference type="Proteomes" id="UP000827092">
    <property type="component" value="Unassembled WGS sequence"/>
</dbReference>
<keyword evidence="2" id="KW-1185">Reference proteome</keyword>
<evidence type="ECO:0000313" key="2">
    <source>
        <dbReference type="Proteomes" id="UP000827092"/>
    </source>
</evidence>
<gene>
    <name evidence="1" type="ORF">JTE90_021147</name>
</gene>
<comment type="caution">
    <text evidence="1">The sequence shown here is derived from an EMBL/GenBank/DDBJ whole genome shotgun (WGS) entry which is preliminary data.</text>
</comment>
<evidence type="ECO:0000313" key="1">
    <source>
        <dbReference type="EMBL" id="KAG8177814.1"/>
    </source>
</evidence>
<dbReference type="AlphaFoldDB" id="A0AAV6U1F9"/>
<reference evidence="1 2" key="1">
    <citation type="journal article" date="2022" name="Nat. Ecol. Evol.">
        <title>A masculinizing supergene underlies an exaggerated male reproductive morph in a spider.</title>
        <authorList>
            <person name="Hendrickx F."/>
            <person name="De Corte Z."/>
            <person name="Sonet G."/>
            <person name="Van Belleghem S.M."/>
            <person name="Kostlbacher S."/>
            <person name="Vangestel C."/>
        </authorList>
    </citation>
    <scope>NUCLEOTIDE SEQUENCE [LARGE SCALE GENOMIC DNA]</scope>
    <source>
        <strain evidence="1">W744_W776</strain>
    </source>
</reference>
<name>A0AAV6U1F9_9ARAC</name>
<sequence>MPRSSGKVFKKRKGKFYPKKNVPVPNTGEKKCARENKLSNLDESYAEFQEDHDTYDWIAAARTYGPSEKLNEFESLREEGIRLTAQFEYNQRIELF</sequence>
<accession>A0AAV6U1F9</accession>
<dbReference type="EMBL" id="JAFNEN010000748">
    <property type="protein sequence ID" value="KAG8177814.1"/>
    <property type="molecule type" value="Genomic_DNA"/>
</dbReference>
<protein>
    <submittedName>
        <fullName evidence="1">Uncharacterized protein</fullName>
    </submittedName>
</protein>
<proteinExistence type="predicted"/>